<organism evidence="2 3">
    <name type="scientific">Austropuccinia psidii MF-1</name>
    <dbReference type="NCBI Taxonomy" id="1389203"/>
    <lineage>
        <taxon>Eukaryota</taxon>
        <taxon>Fungi</taxon>
        <taxon>Dikarya</taxon>
        <taxon>Basidiomycota</taxon>
        <taxon>Pucciniomycotina</taxon>
        <taxon>Pucciniomycetes</taxon>
        <taxon>Pucciniales</taxon>
        <taxon>Sphaerophragmiaceae</taxon>
        <taxon>Austropuccinia</taxon>
    </lineage>
</organism>
<evidence type="ECO:0000256" key="1">
    <source>
        <dbReference type="SAM" id="MobiDB-lite"/>
    </source>
</evidence>
<proteinExistence type="predicted"/>
<gene>
    <name evidence="2" type="ORF">O181_022491</name>
</gene>
<evidence type="ECO:0000313" key="3">
    <source>
        <dbReference type="Proteomes" id="UP000765509"/>
    </source>
</evidence>
<evidence type="ECO:0000313" key="2">
    <source>
        <dbReference type="EMBL" id="MBW0482776.1"/>
    </source>
</evidence>
<dbReference type="EMBL" id="AVOT02006923">
    <property type="protein sequence ID" value="MBW0482776.1"/>
    <property type="molecule type" value="Genomic_DNA"/>
</dbReference>
<protein>
    <submittedName>
        <fullName evidence="2">Uncharacterized protein</fullName>
    </submittedName>
</protein>
<comment type="caution">
    <text evidence="2">The sequence shown here is derived from an EMBL/GenBank/DDBJ whole genome shotgun (WGS) entry which is preliminary data.</text>
</comment>
<sequence>MAPLTQGLRSLGRISDEKKRPPTRPSMPLSLARKAAGFYNQPRSKIFKSWVKVEANGTSIRVMISKFKLVWTQLSITIRIRIHCCRRAHWEGARVR</sequence>
<reference evidence="2" key="1">
    <citation type="submission" date="2021-03" db="EMBL/GenBank/DDBJ databases">
        <title>Draft genome sequence of rust myrtle Austropuccinia psidii MF-1, a brazilian biotype.</title>
        <authorList>
            <person name="Quecine M.C."/>
            <person name="Pachon D.M.R."/>
            <person name="Bonatelli M.L."/>
            <person name="Correr F.H."/>
            <person name="Franceschini L.M."/>
            <person name="Leite T.F."/>
            <person name="Margarido G.R.A."/>
            <person name="Almeida C.A."/>
            <person name="Ferrarezi J.A."/>
            <person name="Labate C.A."/>
        </authorList>
    </citation>
    <scope>NUCLEOTIDE SEQUENCE</scope>
    <source>
        <strain evidence="2">MF-1</strain>
    </source>
</reference>
<feature type="region of interest" description="Disordered" evidence="1">
    <location>
        <begin position="1"/>
        <end position="27"/>
    </location>
</feature>
<name>A0A9Q3CCY8_9BASI</name>
<dbReference type="Proteomes" id="UP000765509">
    <property type="component" value="Unassembled WGS sequence"/>
</dbReference>
<accession>A0A9Q3CCY8</accession>
<dbReference type="AlphaFoldDB" id="A0A9Q3CCY8"/>
<keyword evidence="3" id="KW-1185">Reference proteome</keyword>